<evidence type="ECO:0000313" key="9">
    <source>
        <dbReference type="Proteomes" id="UP000823561"/>
    </source>
</evidence>
<feature type="transmembrane region" description="Helical" evidence="7">
    <location>
        <begin position="106"/>
        <end position="125"/>
    </location>
</feature>
<keyword evidence="5 7" id="KW-1133">Transmembrane helix</keyword>
<evidence type="ECO:0000256" key="5">
    <source>
        <dbReference type="ARBA" id="ARBA00022989"/>
    </source>
</evidence>
<feature type="transmembrane region" description="Helical" evidence="7">
    <location>
        <begin position="137"/>
        <end position="162"/>
    </location>
</feature>
<evidence type="ECO:0000256" key="7">
    <source>
        <dbReference type="SAM" id="Phobius"/>
    </source>
</evidence>
<dbReference type="AlphaFoldDB" id="A0AAV6GVK0"/>
<name>A0AAV6GVK0_9TELE</name>
<dbReference type="PANTHER" id="PTHR14319:SF7">
    <property type="entry name" value="POST-GPI ATTACHMENT TO PROTEINS FACTOR 6"/>
    <property type="match status" value="1"/>
</dbReference>
<feature type="transmembrane region" description="Helical" evidence="7">
    <location>
        <begin position="168"/>
        <end position="187"/>
    </location>
</feature>
<evidence type="ECO:0000313" key="8">
    <source>
        <dbReference type="EMBL" id="KAG5277662.1"/>
    </source>
</evidence>
<dbReference type="Pfam" id="PF12036">
    <property type="entry name" value="DUF3522"/>
    <property type="match status" value="1"/>
</dbReference>
<evidence type="ECO:0000256" key="4">
    <source>
        <dbReference type="ARBA" id="ARBA00022692"/>
    </source>
</evidence>
<dbReference type="PANTHER" id="PTHR14319">
    <property type="entry name" value="FIVE-SPAN TRANSMEMBRANE PROTEIN M83"/>
    <property type="match status" value="1"/>
</dbReference>
<evidence type="ECO:0008006" key="10">
    <source>
        <dbReference type="Google" id="ProtNLM"/>
    </source>
</evidence>
<comment type="caution">
    <text evidence="8">The sequence shown here is derived from an EMBL/GenBank/DDBJ whole genome shotgun (WGS) entry which is preliminary data.</text>
</comment>
<protein>
    <recommendedName>
        <fullName evidence="10">Transmembrane protein 8B-like</fullName>
    </recommendedName>
</protein>
<gene>
    <name evidence="8" type="ORF">AALO_G00089970</name>
</gene>
<evidence type="ECO:0000256" key="3">
    <source>
        <dbReference type="ARBA" id="ARBA00022475"/>
    </source>
</evidence>
<comment type="subcellular location">
    <subcellularLocation>
        <location evidence="1">Cell membrane</location>
        <topology evidence="1">Multi-pass membrane protein</topology>
    </subcellularLocation>
</comment>
<evidence type="ECO:0000256" key="1">
    <source>
        <dbReference type="ARBA" id="ARBA00004651"/>
    </source>
</evidence>
<dbReference type="InterPro" id="IPR021910">
    <property type="entry name" value="NGX6/PGAP6/MYMK"/>
</dbReference>
<dbReference type="Proteomes" id="UP000823561">
    <property type="component" value="Chromosome 7"/>
</dbReference>
<accession>A0AAV6GVK0</accession>
<sequence>MCVCGSDSTLRALTRSSCPSFNWNWCVCVCVCVLQFYHACDQPGVTVLCIMEYDTLQFCDFLGSCTSVWVTIICMAKLQDLFKYVFFILGTLLIAMSMSLDRHGLWNFLGPLLFAFITMATAWVYRSVRRRQCFPPLWRRWVCFLLPGVLLALVGVCVYVFGETDANYLYTHSLWHVLMATSIVFLLPPRHKHTQPWGWTHSLCGYKICKNQKDDLYSVS</sequence>
<keyword evidence="4 7" id="KW-0812">Transmembrane</keyword>
<organism evidence="8 9">
    <name type="scientific">Alosa alosa</name>
    <name type="common">allis shad</name>
    <dbReference type="NCBI Taxonomy" id="278164"/>
    <lineage>
        <taxon>Eukaryota</taxon>
        <taxon>Metazoa</taxon>
        <taxon>Chordata</taxon>
        <taxon>Craniata</taxon>
        <taxon>Vertebrata</taxon>
        <taxon>Euteleostomi</taxon>
        <taxon>Actinopterygii</taxon>
        <taxon>Neopterygii</taxon>
        <taxon>Teleostei</taxon>
        <taxon>Clupei</taxon>
        <taxon>Clupeiformes</taxon>
        <taxon>Clupeoidei</taxon>
        <taxon>Clupeidae</taxon>
        <taxon>Alosa</taxon>
    </lineage>
</organism>
<reference evidence="8" key="1">
    <citation type="submission" date="2020-10" db="EMBL/GenBank/DDBJ databases">
        <title>Chromosome-scale genome assembly of the Allis shad, Alosa alosa.</title>
        <authorList>
            <person name="Margot Z."/>
            <person name="Christophe K."/>
            <person name="Cabau C."/>
            <person name="Louis A."/>
            <person name="Berthelot C."/>
            <person name="Parey E."/>
            <person name="Roest Crollius H."/>
            <person name="Montfort J."/>
            <person name="Robinson-Rechavi M."/>
            <person name="Bucao C."/>
            <person name="Bouchez O."/>
            <person name="Gislard M."/>
            <person name="Lluch J."/>
            <person name="Milhes M."/>
            <person name="Lampietro C."/>
            <person name="Lopez Roques C."/>
            <person name="Donnadieu C."/>
            <person name="Braasch I."/>
            <person name="Desvignes T."/>
            <person name="Postlethwait J."/>
            <person name="Bobe J."/>
            <person name="Guiguen Y."/>
        </authorList>
    </citation>
    <scope>NUCLEOTIDE SEQUENCE</scope>
    <source>
        <strain evidence="8">M-15738</strain>
        <tissue evidence="8">Blood</tissue>
    </source>
</reference>
<proteinExistence type="inferred from homology"/>
<evidence type="ECO:0000256" key="2">
    <source>
        <dbReference type="ARBA" id="ARBA00005542"/>
    </source>
</evidence>
<keyword evidence="6 7" id="KW-0472">Membrane</keyword>
<feature type="transmembrane region" description="Helical" evidence="7">
    <location>
        <begin position="81"/>
        <end position="100"/>
    </location>
</feature>
<dbReference type="EMBL" id="JADWDJ010000007">
    <property type="protein sequence ID" value="KAG5277662.1"/>
    <property type="molecule type" value="Genomic_DNA"/>
</dbReference>
<dbReference type="GO" id="GO:0005886">
    <property type="term" value="C:plasma membrane"/>
    <property type="evidence" value="ECO:0007669"/>
    <property type="project" value="UniProtKB-SubCell"/>
</dbReference>
<evidence type="ECO:0000256" key="6">
    <source>
        <dbReference type="ARBA" id="ARBA00023136"/>
    </source>
</evidence>
<comment type="similarity">
    <text evidence="2">Belongs to the TMEM8 family.</text>
</comment>
<keyword evidence="9" id="KW-1185">Reference proteome</keyword>
<keyword evidence="3" id="KW-1003">Cell membrane</keyword>